<feature type="compositionally biased region" description="Basic and acidic residues" evidence="1">
    <location>
        <begin position="213"/>
        <end position="228"/>
    </location>
</feature>
<evidence type="ECO:0000313" key="2">
    <source>
        <dbReference type="EMBL" id="EMF10556.1"/>
    </source>
</evidence>
<feature type="region of interest" description="Disordered" evidence="1">
    <location>
        <begin position="86"/>
        <end position="136"/>
    </location>
</feature>
<dbReference type="EMBL" id="KB456267">
    <property type="protein sequence ID" value="EMF10556.1"/>
    <property type="molecule type" value="Genomic_DNA"/>
</dbReference>
<name>N1QE30_SPHMS</name>
<feature type="compositionally biased region" description="Basic and acidic residues" evidence="1">
    <location>
        <begin position="1"/>
        <end position="11"/>
    </location>
</feature>
<gene>
    <name evidence="2" type="ORF">SEPMUDRAFT_119098</name>
</gene>
<dbReference type="HOGENOM" id="CLU_1038879_0_0_1"/>
<reference evidence="2 3" key="1">
    <citation type="journal article" date="2012" name="PLoS Pathog.">
        <title>Diverse lifestyles and strategies of plant pathogenesis encoded in the genomes of eighteen Dothideomycetes fungi.</title>
        <authorList>
            <person name="Ohm R.A."/>
            <person name="Feau N."/>
            <person name="Henrissat B."/>
            <person name="Schoch C.L."/>
            <person name="Horwitz B.A."/>
            <person name="Barry K.W."/>
            <person name="Condon B.J."/>
            <person name="Copeland A.C."/>
            <person name="Dhillon B."/>
            <person name="Glaser F."/>
            <person name="Hesse C.N."/>
            <person name="Kosti I."/>
            <person name="LaButti K."/>
            <person name="Lindquist E.A."/>
            <person name="Lucas S."/>
            <person name="Salamov A.A."/>
            <person name="Bradshaw R.E."/>
            <person name="Ciuffetti L."/>
            <person name="Hamelin R.C."/>
            <person name="Kema G.H.J."/>
            <person name="Lawrence C."/>
            <person name="Scott J.A."/>
            <person name="Spatafora J.W."/>
            <person name="Turgeon B.G."/>
            <person name="de Wit P.J.G.M."/>
            <person name="Zhong S."/>
            <person name="Goodwin S.B."/>
            <person name="Grigoriev I.V."/>
        </authorList>
    </citation>
    <scope>NUCLEOTIDE SEQUENCE [LARGE SCALE GENOMIC DNA]</scope>
    <source>
        <strain evidence="2 3">SO2202</strain>
    </source>
</reference>
<dbReference type="RefSeq" id="XP_016758677.1">
    <property type="nucleotide sequence ID" value="XM_016901478.1"/>
</dbReference>
<feature type="compositionally biased region" description="Polar residues" evidence="1">
    <location>
        <begin position="87"/>
        <end position="113"/>
    </location>
</feature>
<protein>
    <submittedName>
        <fullName evidence="2">Uncharacterized protein</fullName>
    </submittedName>
</protein>
<accession>N1QE30</accession>
<proteinExistence type="predicted"/>
<feature type="compositionally biased region" description="Low complexity" evidence="1">
    <location>
        <begin position="255"/>
        <end position="268"/>
    </location>
</feature>
<sequence>MNDHSTDEKTSSKSSEIATLANAKLRQDPPSSQTPSQHPSQSRAATRATPTSPDSPKPPPTSLLRGEAEIFQPASLIISAAEKESRSFSPRYSWQSESLANPGNKPDSSSPFQNDRPYYAPRLLGHPHNVDTEMSETEPFWHQYPTWIPATTTPTIPTTTATTHTGEKVFFQRKEKTTTMRYPFPLSFPSPSAENSLVAKEKSGNNHPAGSKTETETTKKKKPETETMKKKKKRRQLRRKEKQNQQKLNQHSRISSSSSSSVVVITGD</sequence>
<feature type="region of interest" description="Disordered" evidence="1">
    <location>
        <begin position="1"/>
        <end position="68"/>
    </location>
</feature>
<feature type="compositionally biased region" description="Low complexity" evidence="1">
    <location>
        <begin position="28"/>
        <end position="42"/>
    </location>
</feature>
<dbReference type="GeneID" id="27898615"/>
<dbReference type="AlphaFoldDB" id="N1QE30"/>
<feature type="compositionally biased region" description="Basic residues" evidence="1">
    <location>
        <begin position="229"/>
        <end position="241"/>
    </location>
</feature>
<evidence type="ECO:0000256" key="1">
    <source>
        <dbReference type="SAM" id="MobiDB-lite"/>
    </source>
</evidence>
<keyword evidence="3" id="KW-1185">Reference proteome</keyword>
<organism evidence="2 3">
    <name type="scientific">Sphaerulina musiva (strain SO2202)</name>
    <name type="common">Poplar stem canker fungus</name>
    <name type="synonym">Septoria musiva</name>
    <dbReference type="NCBI Taxonomy" id="692275"/>
    <lineage>
        <taxon>Eukaryota</taxon>
        <taxon>Fungi</taxon>
        <taxon>Dikarya</taxon>
        <taxon>Ascomycota</taxon>
        <taxon>Pezizomycotina</taxon>
        <taxon>Dothideomycetes</taxon>
        <taxon>Dothideomycetidae</taxon>
        <taxon>Mycosphaerellales</taxon>
        <taxon>Mycosphaerellaceae</taxon>
        <taxon>Sphaerulina</taxon>
    </lineage>
</organism>
<evidence type="ECO:0000313" key="3">
    <source>
        <dbReference type="Proteomes" id="UP000016931"/>
    </source>
</evidence>
<dbReference type="Proteomes" id="UP000016931">
    <property type="component" value="Unassembled WGS sequence"/>
</dbReference>
<feature type="region of interest" description="Disordered" evidence="1">
    <location>
        <begin position="181"/>
        <end position="268"/>
    </location>
</feature>